<dbReference type="OrthoDB" id="1939616at2759"/>
<accession>A0A1S2YGI5</accession>
<sequence>MPPTISFSQKKAKETRRMSSRQRPLHACGVSIFAIGDITIRKTQHINGPIGSTLRNIAKFVTPLIYVIQYQWLTILSFIDDRILSLENIAEKLFPPSSYAFDKLDEIVLMILSLPDKFDGALNKYVPAIVHKVPLLEWTLTHLISKLNSLDSNWEHENSRVVVNEKTIGVDSNCKNSNKNEEVESTASEVYLNLPMESEEIFPPIPEAENKGVVVAVSSCATNLKGSYKEALLESSSEKKIDSIDECEEGKEKHEECESDEKLKVGRSEGMKYDPLLELFESAWLMNPGRFWNQGQTD</sequence>
<proteinExistence type="predicted"/>
<dbReference type="KEGG" id="cam:101498966"/>
<feature type="region of interest" description="Disordered" evidence="1">
    <location>
        <begin position="1"/>
        <end position="21"/>
    </location>
</feature>
<dbReference type="AlphaFoldDB" id="A0A1S2YGI5"/>
<dbReference type="eggNOG" id="ENOG502S3Q9">
    <property type="taxonomic scope" value="Eukaryota"/>
</dbReference>
<dbReference type="PANTHER" id="PTHR37710:SF1">
    <property type="entry name" value="TRANSMEMBRANE PROTEIN"/>
    <property type="match status" value="1"/>
</dbReference>
<organism evidence="2 3">
    <name type="scientific">Cicer arietinum</name>
    <name type="common">Chickpea</name>
    <name type="synonym">Garbanzo</name>
    <dbReference type="NCBI Taxonomy" id="3827"/>
    <lineage>
        <taxon>Eukaryota</taxon>
        <taxon>Viridiplantae</taxon>
        <taxon>Streptophyta</taxon>
        <taxon>Embryophyta</taxon>
        <taxon>Tracheophyta</taxon>
        <taxon>Spermatophyta</taxon>
        <taxon>Magnoliopsida</taxon>
        <taxon>eudicotyledons</taxon>
        <taxon>Gunneridae</taxon>
        <taxon>Pentapetalae</taxon>
        <taxon>rosids</taxon>
        <taxon>fabids</taxon>
        <taxon>Fabales</taxon>
        <taxon>Fabaceae</taxon>
        <taxon>Papilionoideae</taxon>
        <taxon>50 kb inversion clade</taxon>
        <taxon>NPAAA clade</taxon>
        <taxon>Hologalegina</taxon>
        <taxon>IRL clade</taxon>
        <taxon>Cicereae</taxon>
        <taxon>Cicer</taxon>
    </lineage>
</organism>
<dbReference type="GeneID" id="101498966"/>
<name>A0A1S2YGI5_CICAR</name>
<keyword evidence="2" id="KW-1185">Reference proteome</keyword>
<gene>
    <name evidence="3" type="primary">LOC101498966</name>
</gene>
<evidence type="ECO:0000313" key="2">
    <source>
        <dbReference type="Proteomes" id="UP000087171"/>
    </source>
</evidence>
<dbReference type="RefSeq" id="XP_004504464.1">
    <property type="nucleotide sequence ID" value="XM_004504407.3"/>
</dbReference>
<reference evidence="3" key="2">
    <citation type="submission" date="2025-08" db="UniProtKB">
        <authorList>
            <consortium name="RefSeq"/>
        </authorList>
    </citation>
    <scope>IDENTIFICATION</scope>
    <source>
        <tissue evidence="3">Etiolated seedlings</tissue>
    </source>
</reference>
<evidence type="ECO:0000313" key="3">
    <source>
        <dbReference type="RefSeq" id="XP_004504464.1"/>
    </source>
</evidence>
<dbReference type="PaxDb" id="3827-XP_004504464.1"/>
<dbReference type="Proteomes" id="UP000087171">
    <property type="component" value="Chromosome Ca6"/>
</dbReference>
<reference evidence="2" key="1">
    <citation type="journal article" date="2013" name="Nat. Biotechnol.">
        <title>Draft genome sequence of chickpea (Cicer arietinum) provides a resource for trait improvement.</title>
        <authorList>
            <person name="Varshney R.K."/>
            <person name="Song C."/>
            <person name="Saxena R.K."/>
            <person name="Azam S."/>
            <person name="Yu S."/>
            <person name="Sharpe A.G."/>
            <person name="Cannon S."/>
            <person name="Baek J."/>
            <person name="Rosen B.D."/>
            <person name="Tar'an B."/>
            <person name="Millan T."/>
            <person name="Zhang X."/>
            <person name="Ramsay L.D."/>
            <person name="Iwata A."/>
            <person name="Wang Y."/>
            <person name="Nelson W."/>
            <person name="Farmer A.D."/>
            <person name="Gaur P.M."/>
            <person name="Soderlund C."/>
            <person name="Penmetsa R.V."/>
            <person name="Xu C."/>
            <person name="Bharti A.K."/>
            <person name="He W."/>
            <person name="Winter P."/>
            <person name="Zhao S."/>
            <person name="Hane J.K."/>
            <person name="Carrasquilla-Garcia N."/>
            <person name="Condie J.A."/>
            <person name="Upadhyaya H.D."/>
            <person name="Luo M.C."/>
            <person name="Thudi M."/>
            <person name="Gowda C.L."/>
            <person name="Singh N.P."/>
            <person name="Lichtenzveig J."/>
            <person name="Gali K.K."/>
            <person name="Rubio J."/>
            <person name="Nadarajan N."/>
            <person name="Dolezel J."/>
            <person name="Bansal K.C."/>
            <person name="Xu X."/>
            <person name="Edwards D."/>
            <person name="Zhang G."/>
            <person name="Kahl G."/>
            <person name="Gil J."/>
            <person name="Singh K.B."/>
            <person name="Datta S.K."/>
            <person name="Jackson S.A."/>
            <person name="Wang J."/>
            <person name="Cook D.R."/>
        </authorList>
    </citation>
    <scope>NUCLEOTIDE SEQUENCE [LARGE SCALE GENOMIC DNA]</scope>
    <source>
        <strain evidence="2">cv. CDC Frontier</strain>
    </source>
</reference>
<evidence type="ECO:0000256" key="1">
    <source>
        <dbReference type="SAM" id="MobiDB-lite"/>
    </source>
</evidence>
<protein>
    <submittedName>
        <fullName evidence="3">Uncharacterized protein LOC101498966</fullName>
    </submittedName>
</protein>
<dbReference type="PANTHER" id="PTHR37710">
    <property type="entry name" value="TRANSMEMBRANE PROTEIN"/>
    <property type="match status" value="1"/>
</dbReference>